<name>A0ABQ0XDK8_9LACO</name>
<dbReference type="RefSeq" id="WP_225427592.1">
    <property type="nucleotide sequence ID" value="NZ_BKAB01000026.1"/>
</dbReference>
<reference evidence="2 3" key="1">
    <citation type="submission" date="2019-07" db="EMBL/GenBank/DDBJ databases">
        <title>Whole genome shotgun sequence of Lactobacillus diolivorans NBRC 107869.</title>
        <authorList>
            <person name="Hosoyama A."/>
            <person name="Uohara A."/>
            <person name="Ohji S."/>
            <person name="Ichikawa N."/>
        </authorList>
    </citation>
    <scope>NUCLEOTIDE SEQUENCE [LARGE SCALE GENOMIC DNA]</scope>
    <source>
        <strain evidence="2 3">NBRC 107869</strain>
    </source>
</reference>
<dbReference type="Proteomes" id="UP000321409">
    <property type="component" value="Unassembled WGS sequence"/>
</dbReference>
<organism evidence="2 3">
    <name type="scientific">Lentilactobacillus diolivorans</name>
    <dbReference type="NCBI Taxonomy" id="179838"/>
    <lineage>
        <taxon>Bacteria</taxon>
        <taxon>Bacillati</taxon>
        <taxon>Bacillota</taxon>
        <taxon>Bacilli</taxon>
        <taxon>Lactobacillales</taxon>
        <taxon>Lactobacillaceae</taxon>
        <taxon>Lentilactobacillus</taxon>
    </lineage>
</organism>
<accession>A0ABQ0XDK8</accession>
<feature type="region of interest" description="Disordered" evidence="1">
    <location>
        <begin position="1"/>
        <end position="25"/>
    </location>
</feature>
<protein>
    <submittedName>
        <fullName evidence="2">Uncharacterized protein</fullName>
    </submittedName>
</protein>
<proteinExistence type="predicted"/>
<sequence length="51" mass="5885">MQVTEEQKAFPEEDQSGVHKTLTNQKNSKSIALKQEIHDWAYEKYGKVGFS</sequence>
<evidence type="ECO:0000313" key="2">
    <source>
        <dbReference type="EMBL" id="GEP24122.1"/>
    </source>
</evidence>
<comment type="caution">
    <text evidence="2">The sequence shown here is derived from an EMBL/GenBank/DDBJ whole genome shotgun (WGS) entry which is preliminary data.</text>
</comment>
<gene>
    <name evidence="2" type="ORF">LDI01_17150</name>
</gene>
<dbReference type="EMBL" id="BKAB01000026">
    <property type="protein sequence ID" value="GEP24122.1"/>
    <property type="molecule type" value="Genomic_DNA"/>
</dbReference>
<keyword evidence="3" id="KW-1185">Reference proteome</keyword>
<evidence type="ECO:0000256" key="1">
    <source>
        <dbReference type="SAM" id="MobiDB-lite"/>
    </source>
</evidence>
<evidence type="ECO:0000313" key="3">
    <source>
        <dbReference type="Proteomes" id="UP000321409"/>
    </source>
</evidence>
<feature type="compositionally biased region" description="Basic and acidic residues" evidence="1">
    <location>
        <begin position="1"/>
        <end position="11"/>
    </location>
</feature>